<evidence type="ECO:0000313" key="2">
    <source>
        <dbReference type="Proteomes" id="UP000281343"/>
    </source>
</evidence>
<dbReference type="Proteomes" id="UP000281343">
    <property type="component" value="Unassembled WGS sequence"/>
</dbReference>
<keyword evidence="2" id="KW-1185">Reference proteome</keyword>
<dbReference type="EMBL" id="RCNT01000003">
    <property type="protein sequence ID" value="RMA42528.1"/>
    <property type="molecule type" value="Genomic_DNA"/>
</dbReference>
<organism evidence="1 2">
    <name type="scientific">Rhodophyticola porphyridii</name>
    <dbReference type="NCBI Taxonomy" id="1852017"/>
    <lineage>
        <taxon>Bacteria</taxon>
        <taxon>Pseudomonadati</taxon>
        <taxon>Pseudomonadota</taxon>
        <taxon>Alphaproteobacteria</taxon>
        <taxon>Rhodobacterales</taxon>
        <taxon>Roseobacteraceae</taxon>
        <taxon>Rhodophyticola</taxon>
    </lineage>
</organism>
<accession>A0A3L9Y5I0</accession>
<comment type="caution">
    <text evidence="1">The sequence shown here is derived from an EMBL/GenBank/DDBJ whole genome shotgun (WGS) entry which is preliminary data.</text>
</comment>
<name>A0A3L9Y5I0_9RHOB</name>
<sequence>MKLTLDHRVETLPARYTDVDPSNEPNRPHISSDTINFKEHETKQTEMRRNLFGAPRLYYLDFSLRLVALRPVWRPGQSPQRRR</sequence>
<proteinExistence type="predicted"/>
<dbReference type="AlphaFoldDB" id="A0A3L9Y5I0"/>
<reference evidence="1 2" key="1">
    <citation type="submission" date="2018-10" db="EMBL/GenBank/DDBJ databases">
        <authorList>
            <person name="Jung H.S."/>
            <person name="Jeon C.O."/>
        </authorList>
    </citation>
    <scope>NUCLEOTIDE SEQUENCE [LARGE SCALE GENOMIC DNA]</scope>
    <source>
        <strain evidence="1 2">MA-7-27</strain>
    </source>
</reference>
<evidence type="ECO:0000313" key="1">
    <source>
        <dbReference type="EMBL" id="RMA42528.1"/>
    </source>
</evidence>
<protein>
    <submittedName>
        <fullName evidence="1">Uncharacterized protein</fullName>
    </submittedName>
</protein>
<gene>
    <name evidence="1" type="ORF">D9R08_06870</name>
</gene>